<dbReference type="AlphaFoldDB" id="A0A2Z3GDB3"/>
<sequence>MWQSDAYTVLRDAVVQGPCRATAASATALASNYHSPARALSPRIAFKFSLNGKDNELPAS</sequence>
<gene>
    <name evidence="1" type="ORF">DDQ68_00690</name>
</gene>
<name>A0A2Z3GDB3_9BACT</name>
<dbReference type="KEGG" id="hnv:DDQ68_00690"/>
<keyword evidence="2" id="KW-1185">Reference proteome</keyword>
<dbReference type="RefSeq" id="WP_109651975.1">
    <property type="nucleotide sequence ID" value="NZ_CP029145.1"/>
</dbReference>
<proteinExistence type="predicted"/>
<dbReference type="Proteomes" id="UP000245999">
    <property type="component" value="Chromosome"/>
</dbReference>
<evidence type="ECO:0000313" key="2">
    <source>
        <dbReference type="Proteomes" id="UP000245999"/>
    </source>
</evidence>
<organism evidence="1 2">
    <name type="scientific">Hymenobacter nivis</name>
    <dbReference type="NCBI Taxonomy" id="1850093"/>
    <lineage>
        <taxon>Bacteria</taxon>
        <taxon>Pseudomonadati</taxon>
        <taxon>Bacteroidota</taxon>
        <taxon>Cytophagia</taxon>
        <taxon>Cytophagales</taxon>
        <taxon>Hymenobacteraceae</taxon>
        <taxon>Hymenobacter</taxon>
    </lineage>
</organism>
<protein>
    <submittedName>
        <fullName evidence="1">Uncharacterized protein</fullName>
    </submittedName>
</protein>
<dbReference type="EMBL" id="CP029145">
    <property type="protein sequence ID" value="AWM31433.1"/>
    <property type="molecule type" value="Genomic_DNA"/>
</dbReference>
<accession>A0A2Z3GDB3</accession>
<evidence type="ECO:0000313" key="1">
    <source>
        <dbReference type="EMBL" id="AWM31433.1"/>
    </source>
</evidence>
<reference evidence="2" key="1">
    <citation type="submission" date="2018-04" db="EMBL/GenBank/DDBJ databases">
        <title>Complete genome of Antarctic heterotrophic bacterium Hymenobacter nivis.</title>
        <authorList>
            <person name="Terashima M."/>
        </authorList>
    </citation>
    <scope>NUCLEOTIDE SEQUENCE [LARGE SCALE GENOMIC DNA]</scope>
    <source>
        <strain evidence="2">NBRC 111535</strain>
    </source>
</reference>